<feature type="region of interest" description="Disordered" evidence="1">
    <location>
        <begin position="1"/>
        <end position="28"/>
    </location>
</feature>
<evidence type="ECO:0000313" key="2">
    <source>
        <dbReference type="EMBL" id="ORA83652.1"/>
    </source>
</evidence>
<protein>
    <recommendedName>
        <fullName evidence="4">Multi-ubiquitin domain-containing protein</fullName>
    </recommendedName>
</protein>
<proteinExistence type="predicted"/>
<name>A0ABX3SVE3_MYCMA</name>
<comment type="caution">
    <text evidence="2">The sequence shown here is derived from an EMBL/GenBank/DDBJ whole genome shotgun (WGS) entry which is preliminary data.</text>
</comment>
<organism evidence="2 3">
    <name type="scientific">Mycobacterium malmoense</name>
    <dbReference type="NCBI Taxonomy" id="1780"/>
    <lineage>
        <taxon>Bacteria</taxon>
        <taxon>Bacillati</taxon>
        <taxon>Actinomycetota</taxon>
        <taxon>Actinomycetes</taxon>
        <taxon>Mycobacteriales</taxon>
        <taxon>Mycobacteriaceae</taxon>
        <taxon>Mycobacterium</taxon>
    </lineage>
</organism>
<reference evidence="2 3" key="1">
    <citation type="submission" date="2017-02" db="EMBL/GenBank/DDBJ databases">
        <title>The new phylogeny of genus Mycobacterium.</title>
        <authorList>
            <person name="Tortoli E."/>
            <person name="Trovato A."/>
            <person name="Cirillo D.M."/>
        </authorList>
    </citation>
    <scope>NUCLEOTIDE SEQUENCE [LARGE SCALE GENOMIC DNA]</scope>
    <source>
        <strain evidence="2 3">IP1130001</strain>
    </source>
</reference>
<dbReference type="Proteomes" id="UP000243140">
    <property type="component" value="Unassembled WGS sequence"/>
</dbReference>
<keyword evidence="3" id="KW-1185">Reference proteome</keyword>
<evidence type="ECO:0000256" key="1">
    <source>
        <dbReference type="SAM" id="MobiDB-lite"/>
    </source>
</evidence>
<evidence type="ECO:0000313" key="3">
    <source>
        <dbReference type="Proteomes" id="UP000243140"/>
    </source>
</evidence>
<dbReference type="EMBL" id="MVHV01000007">
    <property type="protein sequence ID" value="ORA83652.1"/>
    <property type="molecule type" value="Genomic_DNA"/>
</dbReference>
<gene>
    <name evidence="2" type="ORF">BST29_08920</name>
</gene>
<accession>A0ABX3SVE3</accession>
<dbReference type="RefSeq" id="WP_071512488.1">
    <property type="nucleotide sequence ID" value="NZ_CP060015.1"/>
</dbReference>
<sequence>MSLTQDNEIDKTKAGNNGANHPGKPEKKVTVIVDDDQVLAPKDTTPREVLVLAGLDPTQRQLVKVQGKHQTPYPDPDVELKVHEGEQFITVSTGGTPVS</sequence>
<evidence type="ECO:0008006" key="4">
    <source>
        <dbReference type="Google" id="ProtNLM"/>
    </source>
</evidence>